<reference evidence="1" key="2">
    <citation type="journal article" date="2014" name="FEMS Microbiol. Ecol.">
        <title>Novel integrons and gene cassettes from a Cascadian submarine gas-hydrate-bearing core.</title>
        <authorList>
            <person name="Elsaied H."/>
            <person name="Stokes H.W."/>
            <person name="Yoshioka H."/>
            <person name="Mitani Y."/>
            <person name="Maruyama A."/>
        </authorList>
    </citation>
    <scope>NUCLEOTIDE SEQUENCE</scope>
</reference>
<sequence length="136" mass="14899">LITSPPLRRDGARPFRPASSCAMMGVHKGCCAPRVHGLGQPPLAGTTFCLWPDAHTLSNFYSIRSHLLNHLLECDCHGRSQQKGLFLLGWPRRGKSLVRVAMPLHYFNNPCGNQDSSRASALGGRLQRNVSLPASQ</sequence>
<dbReference type="EMBL" id="AB750532">
    <property type="protein sequence ID" value="BAM62591.1"/>
    <property type="molecule type" value="Genomic_DNA"/>
</dbReference>
<evidence type="ECO:0000313" key="1">
    <source>
        <dbReference type="EMBL" id="BAM62591.1"/>
    </source>
</evidence>
<name>K0J6N3_9ZZZZ</name>
<reference evidence="1" key="1">
    <citation type="submission" date="2012-09" db="EMBL/GenBank/DDBJ databases">
        <authorList>
            <person name="Elsaied H.E."/>
            <person name="Maruyama A."/>
        </authorList>
    </citation>
    <scope>NUCLEOTIDE SEQUENCE</scope>
</reference>
<protein>
    <submittedName>
        <fullName evidence="1">Uncharacterized protein</fullName>
    </submittedName>
</protein>
<accession>K0J6N3</accession>
<dbReference type="AlphaFoldDB" id="K0J6N3"/>
<feature type="non-terminal residue" evidence="1">
    <location>
        <position position="1"/>
    </location>
</feature>
<proteinExistence type="predicted"/>
<organism evidence="1">
    <name type="scientific">uncultured microorganism</name>
    <dbReference type="NCBI Taxonomy" id="358574"/>
    <lineage>
        <taxon>unclassified sequences</taxon>
        <taxon>environmental samples</taxon>
    </lineage>
</organism>